<protein>
    <submittedName>
        <fullName evidence="1">Uncharacterized protein</fullName>
    </submittedName>
</protein>
<dbReference type="AlphaFoldDB" id="A0A1H7BKA7"/>
<organism evidence="1 2">
    <name type="scientific">Cribrihabitans marinus</name>
    <dbReference type="NCBI Taxonomy" id="1227549"/>
    <lineage>
        <taxon>Bacteria</taxon>
        <taxon>Pseudomonadati</taxon>
        <taxon>Pseudomonadota</taxon>
        <taxon>Alphaproteobacteria</taxon>
        <taxon>Rhodobacterales</taxon>
        <taxon>Paracoccaceae</taxon>
        <taxon>Cribrihabitans</taxon>
    </lineage>
</organism>
<dbReference type="EMBL" id="FNYD01000007">
    <property type="protein sequence ID" value="SEJ77898.1"/>
    <property type="molecule type" value="Genomic_DNA"/>
</dbReference>
<reference evidence="1 2" key="1">
    <citation type="submission" date="2016-10" db="EMBL/GenBank/DDBJ databases">
        <authorList>
            <person name="de Groot N.N."/>
        </authorList>
    </citation>
    <scope>NUCLEOTIDE SEQUENCE [LARGE SCALE GENOMIC DNA]</scope>
    <source>
        <strain evidence="1 2">DSM 29340</strain>
    </source>
</reference>
<evidence type="ECO:0000313" key="1">
    <source>
        <dbReference type="EMBL" id="SEJ77898.1"/>
    </source>
</evidence>
<keyword evidence="2" id="KW-1185">Reference proteome</keyword>
<name>A0A1H7BKA7_9RHOB</name>
<dbReference type="Proteomes" id="UP000199379">
    <property type="component" value="Unassembled WGS sequence"/>
</dbReference>
<proteinExistence type="predicted"/>
<accession>A0A1H7BKA7</accession>
<sequence length="30" mass="3547">MKPHRRFVASILATARDESVALPWIRRGRR</sequence>
<dbReference type="STRING" id="1227549.SAMN05444007_10778"/>
<gene>
    <name evidence="1" type="ORF">SAMN05444007_10778</name>
</gene>
<evidence type="ECO:0000313" key="2">
    <source>
        <dbReference type="Proteomes" id="UP000199379"/>
    </source>
</evidence>